<dbReference type="InterPro" id="IPR047122">
    <property type="entry name" value="Trans-enoyl_RdTase-like"/>
</dbReference>
<sequence length="341" mass="36834">MALVKTAAVAINPADAKMIDYSAAPGAIHGYDFAGTIVALRENVRARLAVGDRVAASATADLLKIPDSLSFEEAATLGVGMGTVAFGLFHKLHIPVSLEQLTKANGDASKGEFVLVAVAGLPQKHARSMNHLCGITGVAKYLSFFQCRVTTDRGLYTRPFDLALKFGADKVFDYHSTDCASDIRAYMKGHLAYALDCVSLADTTELCYKVIGRAGGRYVSLEPFRAAVTQTRPTVEPSWLMVLSLFGHEVALDGDYRRPAEPEYRQFGAEAFAAVQALLDRGLIDTHPTKIMAGGWDGVIEGVALIRSQAPSGPRQGDKLLAARQRGLLFYSSLLVVLWYY</sequence>
<reference evidence="4" key="2">
    <citation type="submission" date="2023-01" db="EMBL/GenBank/DDBJ databases">
        <authorList>
            <person name="Petersen C."/>
        </authorList>
    </citation>
    <scope>NUCLEOTIDE SEQUENCE</scope>
    <source>
        <strain evidence="4">IBT 12815</strain>
    </source>
</reference>
<comment type="similarity">
    <text evidence="1">Belongs to the zinc-containing alcohol dehydrogenase family.</text>
</comment>
<evidence type="ECO:0000313" key="4">
    <source>
        <dbReference type="EMBL" id="KAJ5602899.1"/>
    </source>
</evidence>
<dbReference type="RefSeq" id="XP_056752697.1">
    <property type="nucleotide sequence ID" value="XM_056896912.1"/>
</dbReference>
<dbReference type="SUPFAM" id="SSF50129">
    <property type="entry name" value="GroES-like"/>
    <property type="match status" value="1"/>
</dbReference>
<dbReference type="Pfam" id="PF13602">
    <property type="entry name" value="ADH_zinc_N_2"/>
    <property type="match status" value="1"/>
</dbReference>
<dbReference type="SUPFAM" id="SSF51735">
    <property type="entry name" value="NAD(P)-binding Rossmann-fold domains"/>
    <property type="match status" value="1"/>
</dbReference>
<evidence type="ECO:0000313" key="5">
    <source>
        <dbReference type="Proteomes" id="UP001213799"/>
    </source>
</evidence>
<reference evidence="4" key="1">
    <citation type="journal article" date="2023" name="IMA Fungus">
        <title>Comparative genomic study of the Penicillium genus elucidates a diverse pangenome and 15 lateral gene transfer events.</title>
        <authorList>
            <person name="Petersen C."/>
            <person name="Sorensen T."/>
            <person name="Nielsen M.R."/>
            <person name="Sondergaard T.E."/>
            <person name="Sorensen J.L."/>
            <person name="Fitzpatrick D.A."/>
            <person name="Frisvad J.C."/>
            <person name="Nielsen K.L."/>
        </authorList>
    </citation>
    <scope>NUCLEOTIDE SEQUENCE</scope>
    <source>
        <strain evidence="4">IBT 12815</strain>
    </source>
</reference>
<dbReference type="GeneID" id="81587154"/>
<name>A0AAD6E7T5_9EURO</name>
<dbReference type="Gene3D" id="3.90.180.10">
    <property type="entry name" value="Medium-chain alcohol dehydrogenases, catalytic domain"/>
    <property type="match status" value="2"/>
</dbReference>
<gene>
    <name evidence="4" type="ORF">N7537_005855</name>
</gene>
<keyword evidence="2" id="KW-0560">Oxidoreductase</keyword>
<dbReference type="AlphaFoldDB" id="A0AAD6E7T5"/>
<keyword evidence="5" id="KW-1185">Reference proteome</keyword>
<dbReference type="GO" id="GO:0016651">
    <property type="term" value="F:oxidoreductase activity, acting on NAD(P)H"/>
    <property type="evidence" value="ECO:0007669"/>
    <property type="project" value="InterPro"/>
</dbReference>
<dbReference type="InterPro" id="IPR013154">
    <property type="entry name" value="ADH-like_N"/>
</dbReference>
<organism evidence="4 5">
    <name type="scientific">Penicillium hordei</name>
    <dbReference type="NCBI Taxonomy" id="40994"/>
    <lineage>
        <taxon>Eukaryota</taxon>
        <taxon>Fungi</taxon>
        <taxon>Dikarya</taxon>
        <taxon>Ascomycota</taxon>
        <taxon>Pezizomycotina</taxon>
        <taxon>Eurotiomycetes</taxon>
        <taxon>Eurotiomycetidae</taxon>
        <taxon>Eurotiales</taxon>
        <taxon>Aspergillaceae</taxon>
        <taxon>Penicillium</taxon>
    </lineage>
</organism>
<proteinExistence type="inferred from homology"/>
<comment type="caution">
    <text evidence="4">The sequence shown here is derived from an EMBL/GenBank/DDBJ whole genome shotgun (WGS) entry which is preliminary data.</text>
</comment>
<evidence type="ECO:0000256" key="2">
    <source>
        <dbReference type="ARBA" id="ARBA00023002"/>
    </source>
</evidence>
<protein>
    <recommendedName>
        <fullName evidence="3">Alcohol dehydrogenase-like N-terminal domain-containing protein</fullName>
    </recommendedName>
</protein>
<dbReference type="Gene3D" id="3.40.50.720">
    <property type="entry name" value="NAD(P)-binding Rossmann-like Domain"/>
    <property type="match status" value="1"/>
</dbReference>
<dbReference type="InterPro" id="IPR036291">
    <property type="entry name" value="NAD(P)-bd_dom_sf"/>
</dbReference>
<dbReference type="PANTHER" id="PTHR45348">
    <property type="entry name" value="HYPOTHETICAL OXIDOREDUCTASE (EUROFUNG)"/>
    <property type="match status" value="1"/>
</dbReference>
<dbReference type="PANTHER" id="PTHR45348:SF2">
    <property type="entry name" value="ZINC-TYPE ALCOHOL DEHYDROGENASE-LIKE PROTEIN C2E1P3.01"/>
    <property type="match status" value="1"/>
</dbReference>
<dbReference type="Proteomes" id="UP001213799">
    <property type="component" value="Unassembled WGS sequence"/>
</dbReference>
<accession>A0AAD6E7T5</accession>
<dbReference type="InterPro" id="IPR011032">
    <property type="entry name" value="GroES-like_sf"/>
</dbReference>
<dbReference type="Pfam" id="PF08240">
    <property type="entry name" value="ADH_N"/>
    <property type="match status" value="1"/>
</dbReference>
<evidence type="ECO:0000256" key="1">
    <source>
        <dbReference type="ARBA" id="ARBA00008072"/>
    </source>
</evidence>
<evidence type="ECO:0000259" key="3">
    <source>
        <dbReference type="Pfam" id="PF08240"/>
    </source>
</evidence>
<dbReference type="CDD" id="cd08249">
    <property type="entry name" value="enoyl_reductase_like"/>
    <property type="match status" value="1"/>
</dbReference>
<feature type="domain" description="Alcohol dehydrogenase-like N-terminal" evidence="3">
    <location>
        <begin position="2"/>
        <end position="59"/>
    </location>
</feature>
<dbReference type="EMBL" id="JAQJAE010000003">
    <property type="protein sequence ID" value="KAJ5602899.1"/>
    <property type="molecule type" value="Genomic_DNA"/>
</dbReference>